<dbReference type="Gene3D" id="1.25.40.10">
    <property type="entry name" value="Tetratricopeptide repeat domain"/>
    <property type="match status" value="1"/>
</dbReference>
<feature type="region of interest" description="Disordered" evidence="2">
    <location>
        <begin position="163"/>
        <end position="184"/>
    </location>
</feature>
<feature type="domain" description="OmpA-like" evidence="4">
    <location>
        <begin position="202"/>
        <end position="325"/>
    </location>
</feature>
<dbReference type="GO" id="GO:0016020">
    <property type="term" value="C:membrane"/>
    <property type="evidence" value="ECO:0007669"/>
    <property type="project" value="UniProtKB-UniRule"/>
</dbReference>
<dbReference type="SUPFAM" id="SSF103088">
    <property type="entry name" value="OmpA-like"/>
    <property type="match status" value="1"/>
</dbReference>
<dbReference type="PANTHER" id="PTHR30329">
    <property type="entry name" value="STATOR ELEMENT OF FLAGELLAR MOTOR COMPLEX"/>
    <property type="match status" value="1"/>
</dbReference>
<dbReference type="InterPro" id="IPR006665">
    <property type="entry name" value="OmpA-like"/>
</dbReference>
<comment type="caution">
    <text evidence="5">The sequence shown here is derived from an EMBL/GenBank/DDBJ whole genome shotgun (WGS) entry which is preliminary data.</text>
</comment>
<evidence type="ECO:0000256" key="1">
    <source>
        <dbReference type="PROSITE-ProRule" id="PRU00473"/>
    </source>
</evidence>
<dbReference type="InterPro" id="IPR011990">
    <property type="entry name" value="TPR-like_helical_dom_sf"/>
</dbReference>
<keyword evidence="5" id="KW-0282">Flagellum</keyword>
<evidence type="ECO:0000313" key="6">
    <source>
        <dbReference type="Proteomes" id="UP000019812"/>
    </source>
</evidence>
<keyword evidence="1 3" id="KW-0472">Membrane</keyword>
<dbReference type="Proteomes" id="UP000019812">
    <property type="component" value="Unassembled WGS sequence"/>
</dbReference>
<dbReference type="PROSITE" id="PS51123">
    <property type="entry name" value="OMPA_2"/>
    <property type="match status" value="1"/>
</dbReference>
<evidence type="ECO:0000313" key="5">
    <source>
        <dbReference type="EMBL" id="KFB69713.1"/>
    </source>
</evidence>
<evidence type="ECO:0000256" key="3">
    <source>
        <dbReference type="SAM" id="Phobius"/>
    </source>
</evidence>
<keyword evidence="5" id="KW-0969">Cilium</keyword>
<dbReference type="InterPro" id="IPR036737">
    <property type="entry name" value="OmpA-like_sf"/>
</dbReference>
<sequence>MTDSAVPVETVDRQLARQADALLAEAALDRARELARAGRYTEALGVLRAFEFDGPQRVPALDLAARICAQQGNPIEAERYWTAAQGHDPGCAAAAAGLARLRAERSPMARVGRFPGLVLAGLCLGATVWAWVGLRTDTRQLMAQVNEVRDALAAFQRNPLPVSAMASSSADPRPGRGRDGVSLPPDLRRLELDIPGVTPRVEGDAVVVSFDEGLFRRGTALTFDARTKLLAIGKRLVPSVDGISIQVHGHTDDIPLPAGAALSDNQALGLARAAAVIGFLRSSTELPSTLFYAHSTGDAGTPFPNDSRQNRSRNRTVVLKILHKPKD</sequence>
<organism evidence="5 6">
    <name type="scientific">Candidatus Accumulibacter vicinus</name>
    <dbReference type="NCBI Taxonomy" id="2954382"/>
    <lineage>
        <taxon>Bacteria</taxon>
        <taxon>Pseudomonadati</taxon>
        <taxon>Pseudomonadota</taxon>
        <taxon>Betaproteobacteria</taxon>
        <taxon>Candidatus Accumulibacter</taxon>
    </lineage>
</organism>
<dbReference type="EMBL" id="JDSS02000008">
    <property type="protein sequence ID" value="KFB69713.1"/>
    <property type="molecule type" value="Genomic_DNA"/>
</dbReference>
<name>A0A084Y4R9_9PROT</name>
<dbReference type="InterPro" id="IPR050330">
    <property type="entry name" value="Bact_OuterMem_StrucFunc"/>
</dbReference>
<dbReference type="PANTHER" id="PTHR30329:SF21">
    <property type="entry name" value="LIPOPROTEIN YIAD-RELATED"/>
    <property type="match status" value="1"/>
</dbReference>
<keyword evidence="3" id="KW-1133">Transmembrane helix</keyword>
<reference evidence="5 6" key="1">
    <citation type="submission" date="2014-07" db="EMBL/GenBank/DDBJ databases">
        <title>Expanding our view of genomic diversity in Candidatus Accumulibacter clades.</title>
        <authorList>
            <person name="Skennerton C.T."/>
            <person name="Barr J.J."/>
            <person name="Slater F.R."/>
            <person name="Bond P.L."/>
            <person name="Tyson G.W."/>
        </authorList>
    </citation>
    <scope>NUCLEOTIDE SEQUENCE [LARGE SCALE GENOMIC DNA]</scope>
    <source>
        <strain evidence="6">SK-01</strain>
    </source>
</reference>
<evidence type="ECO:0000259" key="4">
    <source>
        <dbReference type="PROSITE" id="PS51123"/>
    </source>
</evidence>
<protein>
    <submittedName>
        <fullName evidence="5">Flagellar motor protein MotB</fullName>
    </submittedName>
</protein>
<evidence type="ECO:0000256" key="2">
    <source>
        <dbReference type="SAM" id="MobiDB-lite"/>
    </source>
</evidence>
<proteinExistence type="predicted"/>
<keyword evidence="5" id="KW-0966">Cell projection</keyword>
<dbReference type="Gene3D" id="3.30.1330.60">
    <property type="entry name" value="OmpA-like domain"/>
    <property type="match status" value="1"/>
</dbReference>
<feature type="transmembrane region" description="Helical" evidence="3">
    <location>
        <begin position="114"/>
        <end position="134"/>
    </location>
</feature>
<dbReference type="STRING" id="1457154.CAPSK01_000547"/>
<gene>
    <name evidence="5" type="ORF">CAPSK01_000547</name>
</gene>
<dbReference type="AlphaFoldDB" id="A0A084Y4R9"/>
<keyword evidence="3" id="KW-0812">Transmembrane</keyword>
<dbReference type="SUPFAM" id="SSF48452">
    <property type="entry name" value="TPR-like"/>
    <property type="match status" value="1"/>
</dbReference>
<accession>A0A084Y4R9</accession>